<evidence type="ECO:0000313" key="1">
    <source>
        <dbReference type="EMBL" id="SFN97825.1"/>
    </source>
</evidence>
<protein>
    <submittedName>
        <fullName evidence="1">Uncharacterized protein</fullName>
    </submittedName>
</protein>
<dbReference type="Proteomes" id="UP000199153">
    <property type="component" value="Unassembled WGS sequence"/>
</dbReference>
<gene>
    <name evidence="1" type="ORF">SAMN05660413_03310</name>
</gene>
<dbReference type="EMBL" id="FOVL01000035">
    <property type="protein sequence ID" value="SFN97825.1"/>
    <property type="molecule type" value="Genomic_DNA"/>
</dbReference>
<dbReference type="AlphaFoldDB" id="A0A1I5DF01"/>
<dbReference type="RefSeq" id="WP_093411571.1">
    <property type="nucleotide sequence ID" value="NZ_FOVL01000035.1"/>
</dbReference>
<reference evidence="1 2" key="1">
    <citation type="submission" date="2016-10" db="EMBL/GenBank/DDBJ databases">
        <authorList>
            <person name="de Groot N.N."/>
        </authorList>
    </citation>
    <scope>NUCLEOTIDE SEQUENCE [LARGE SCALE GENOMIC DNA]</scope>
    <source>
        <strain evidence="1 2">DSM 17794</strain>
    </source>
</reference>
<accession>A0A1I5DF01</accession>
<sequence length="202" mass="23940">MIKVRIGNGMDLTLLALAFTKSQLPKAKSGEVFYDHNEKNEIDSLYFSNEEYYQKLLEFIENNRSNFSDSNAPSEWNSLFSTLNNYKKIQEESLDFGRLDHYTLAENNFEQRELNLDILNNVSKRNSSFYEDVKRLYKGYDVSYWGSPDFVVIKYEFDHEIEFNFDLKPIVQLVNEHNKKLKAFNIYRDPRRGLNTIRIGIE</sequence>
<proteinExistence type="predicted"/>
<keyword evidence="2" id="KW-1185">Reference proteome</keyword>
<dbReference type="STRING" id="287099.SAMN05660413_03310"/>
<evidence type="ECO:0000313" key="2">
    <source>
        <dbReference type="Proteomes" id="UP000199153"/>
    </source>
</evidence>
<organism evidence="1 2">
    <name type="scientific">Salegentibacter flavus</name>
    <dbReference type="NCBI Taxonomy" id="287099"/>
    <lineage>
        <taxon>Bacteria</taxon>
        <taxon>Pseudomonadati</taxon>
        <taxon>Bacteroidota</taxon>
        <taxon>Flavobacteriia</taxon>
        <taxon>Flavobacteriales</taxon>
        <taxon>Flavobacteriaceae</taxon>
        <taxon>Salegentibacter</taxon>
    </lineage>
</organism>
<name>A0A1I5DF01_9FLAO</name>